<dbReference type="PANTHER" id="PTHR43525:SF1">
    <property type="entry name" value="PROTEIN MALY"/>
    <property type="match status" value="1"/>
</dbReference>
<dbReference type="InterPro" id="IPR051798">
    <property type="entry name" value="Class-II_PLP-Dep_Aminotrans"/>
</dbReference>
<evidence type="ECO:0000256" key="2">
    <source>
        <dbReference type="ARBA" id="ARBA00012224"/>
    </source>
</evidence>
<sequence>MCLRVPKYHFDKIVNRRKVNSYKWDVGEDELPMWVADMDFDTAPEIKNALQKRIEQGALGYNTVPDSFFEAYIFWWQSRHGFTLQKDWLMFCTGAVPAISSIVRKMTKPSDKVLLLTPVYNIFYNSILNNGREVLESPLVYKDGNYQLDYDDLENKLAQPETTLMIFCNPHNPTGYVWTKAELEKIGQLCLKHDVLILSDEVHCDLTHPDSYYTPFASVSEEIANITMTCLAPSKAFNIAGLQTSVISVPNEAIRKRVNRSINTDEVAEPNSFAIQATEAAFNEAGQWLDELNEYLAKNHAYLIEQVTTTFPEIKIVPAKATYLAWLDCSAISQNTTALCAFIRQKTGLILSDGDIFGGNGKLFIRWNYACPLEVLVDGVERFKKAVKEYKEQ</sequence>
<organism evidence="7 8">
    <name type="scientific">Streptococcus gallolyticus</name>
    <dbReference type="NCBI Taxonomy" id="315405"/>
    <lineage>
        <taxon>Bacteria</taxon>
        <taxon>Bacillati</taxon>
        <taxon>Bacillota</taxon>
        <taxon>Bacilli</taxon>
        <taxon>Lactobacillales</taxon>
        <taxon>Streptococcaceae</taxon>
        <taxon>Streptococcus</taxon>
    </lineage>
</organism>
<dbReference type="InterPro" id="IPR027619">
    <property type="entry name" value="C-S_lyase_PatB-like"/>
</dbReference>
<dbReference type="EC" id="4.4.1.13" evidence="2"/>
<evidence type="ECO:0000313" key="7">
    <source>
        <dbReference type="EMBL" id="SEL96627.1"/>
    </source>
</evidence>
<comment type="similarity">
    <text evidence="5">Belongs to the class-II pyridoxal-phosphate-dependent aminotransferase family. MalY/PatB cystathionine beta-lyase subfamily.</text>
</comment>
<dbReference type="AlphaFoldDB" id="A0A1H7UK08"/>
<proteinExistence type="inferred from homology"/>
<reference evidence="7 8" key="1">
    <citation type="submission" date="2016-10" db="EMBL/GenBank/DDBJ databases">
        <authorList>
            <person name="de Groot N.N."/>
        </authorList>
    </citation>
    <scope>NUCLEOTIDE SEQUENCE [LARGE SCALE GENOMIC DNA]</scope>
    <source>
        <strain evidence="7 8">VTM1R29</strain>
    </source>
</reference>
<evidence type="ECO:0000313" key="8">
    <source>
        <dbReference type="Proteomes" id="UP000182764"/>
    </source>
</evidence>
<dbReference type="InterPro" id="IPR015421">
    <property type="entry name" value="PyrdxlP-dep_Trfase_major"/>
</dbReference>
<evidence type="ECO:0000256" key="3">
    <source>
        <dbReference type="ARBA" id="ARBA00022898"/>
    </source>
</evidence>
<dbReference type="GO" id="GO:0047804">
    <property type="term" value="F:cysteine-S-conjugate beta-lyase activity"/>
    <property type="evidence" value="ECO:0007669"/>
    <property type="project" value="UniProtKB-EC"/>
</dbReference>
<dbReference type="GO" id="GO:0030170">
    <property type="term" value="F:pyridoxal phosphate binding"/>
    <property type="evidence" value="ECO:0007669"/>
    <property type="project" value="InterPro"/>
</dbReference>
<dbReference type="InterPro" id="IPR015424">
    <property type="entry name" value="PyrdxlP-dep_Trfase"/>
</dbReference>
<dbReference type="PANTHER" id="PTHR43525">
    <property type="entry name" value="PROTEIN MALY"/>
    <property type="match status" value="1"/>
</dbReference>
<evidence type="ECO:0000256" key="1">
    <source>
        <dbReference type="ARBA" id="ARBA00001933"/>
    </source>
</evidence>
<evidence type="ECO:0000259" key="6">
    <source>
        <dbReference type="Pfam" id="PF00155"/>
    </source>
</evidence>
<keyword evidence="4 7" id="KW-0456">Lyase</keyword>
<dbReference type="InterPro" id="IPR004839">
    <property type="entry name" value="Aminotransferase_I/II_large"/>
</dbReference>
<dbReference type="CDD" id="cd00609">
    <property type="entry name" value="AAT_like"/>
    <property type="match status" value="1"/>
</dbReference>
<dbReference type="InterPro" id="IPR015422">
    <property type="entry name" value="PyrdxlP-dep_Trfase_small"/>
</dbReference>
<gene>
    <name evidence="7" type="ORF">SAMN04487839_101480</name>
</gene>
<dbReference type="Pfam" id="PF00155">
    <property type="entry name" value="Aminotran_1_2"/>
    <property type="match status" value="1"/>
</dbReference>
<dbReference type="Gene3D" id="3.90.1150.10">
    <property type="entry name" value="Aspartate Aminotransferase, domain 1"/>
    <property type="match status" value="1"/>
</dbReference>
<dbReference type="NCBIfam" id="TIGR04350">
    <property type="entry name" value="C_S_lyase_PatB"/>
    <property type="match status" value="1"/>
</dbReference>
<dbReference type="EMBL" id="FOBM01000001">
    <property type="protein sequence ID" value="SEL96627.1"/>
    <property type="molecule type" value="Genomic_DNA"/>
</dbReference>
<comment type="cofactor">
    <cofactor evidence="1">
        <name>pyridoxal 5'-phosphate</name>
        <dbReference type="ChEBI" id="CHEBI:597326"/>
    </cofactor>
</comment>
<dbReference type="SUPFAM" id="SSF53383">
    <property type="entry name" value="PLP-dependent transferases"/>
    <property type="match status" value="1"/>
</dbReference>
<accession>A0A1H7UK08</accession>
<protein>
    <recommendedName>
        <fullName evidence="2">cysteine-S-conjugate beta-lyase</fullName>
        <ecNumber evidence="2">4.4.1.13</ecNumber>
    </recommendedName>
</protein>
<feature type="domain" description="Aminotransferase class I/classII large" evidence="6">
    <location>
        <begin position="37"/>
        <end position="372"/>
    </location>
</feature>
<evidence type="ECO:0000256" key="4">
    <source>
        <dbReference type="ARBA" id="ARBA00023239"/>
    </source>
</evidence>
<dbReference type="Gene3D" id="3.40.640.10">
    <property type="entry name" value="Type I PLP-dependent aspartate aminotransferase-like (Major domain)"/>
    <property type="match status" value="1"/>
</dbReference>
<name>A0A1H7UK08_9STRE</name>
<dbReference type="Proteomes" id="UP000182764">
    <property type="component" value="Unassembled WGS sequence"/>
</dbReference>
<evidence type="ECO:0000256" key="5">
    <source>
        <dbReference type="ARBA" id="ARBA00037974"/>
    </source>
</evidence>
<keyword evidence="3" id="KW-0663">Pyridoxal phosphate</keyword>